<dbReference type="EMBL" id="HACA01001233">
    <property type="protein sequence ID" value="CDW18594.1"/>
    <property type="molecule type" value="Transcribed_RNA"/>
</dbReference>
<protein>
    <submittedName>
        <fullName evidence="1">Uncharacterized protein</fullName>
    </submittedName>
</protein>
<name>A0A0K2SXW2_LEPSM</name>
<dbReference type="EMBL" id="HACA01001234">
    <property type="protein sequence ID" value="CDW18595.1"/>
    <property type="molecule type" value="Transcribed_RNA"/>
</dbReference>
<reference evidence="1" key="1">
    <citation type="submission" date="2014-05" db="EMBL/GenBank/DDBJ databases">
        <authorList>
            <person name="Chronopoulou M."/>
        </authorList>
    </citation>
    <scope>NUCLEOTIDE SEQUENCE</scope>
    <source>
        <tissue evidence="1">Whole organism</tissue>
    </source>
</reference>
<evidence type="ECO:0000313" key="1">
    <source>
        <dbReference type="EMBL" id="CDW18594.1"/>
    </source>
</evidence>
<proteinExistence type="predicted"/>
<organism evidence="1">
    <name type="scientific">Lepeophtheirus salmonis</name>
    <name type="common">Salmon louse</name>
    <name type="synonym">Caligus salmonis</name>
    <dbReference type="NCBI Taxonomy" id="72036"/>
    <lineage>
        <taxon>Eukaryota</taxon>
        <taxon>Metazoa</taxon>
        <taxon>Ecdysozoa</taxon>
        <taxon>Arthropoda</taxon>
        <taxon>Crustacea</taxon>
        <taxon>Multicrustacea</taxon>
        <taxon>Hexanauplia</taxon>
        <taxon>Copepoda</taxon>
        <taxon>Siphonostomatoida</taxon>
        <taxon>Caligidae</taxon>
        <taxon>Lepeophtheirus</taxon>
    </lineage>
</organism>
<dbReference type="EMBL" id="HACA01001232">
    <property type="protein sequence ID" value="CDW18593.1"/>
    <property type="molecule type" value="Transcribed_RNA"/>
</dbReference>
<sequence>MPPIWFPFQQQLSTADNLKENVVPLITKTMNRSKKATYVFQWYGLRTVVQC</sequence>
<dbReference type="AlphaFoldDB" id="A0A0K2SXW2"/>
<accession>A0A0K2SXW2</accession>